<name>A0A9W9WMT1_9EURO</name>
<gene>
    <name evidence="1" type="ORF">N7530_007737</name>
</gene>
<dbReference type="EMBL" id="JAPWDO010000005">
    <property type="protein sequence ID" value="KAJ5470380.1"/>
    <property type="molecule type" value="Genomic_DNA"/>
</dbReference>
<protein>
    <submittedName>
        <fullName evidence="1">Uncharacterized protein</fullName>
    </submittedName>
</protein>
<sequence>MPISSTGRVANILTGLCVRSTGDSKKREEEATGDRKERPRAFIHILAVKANSQGAISKLTAEADAAQVLADRTISHAARFDMRVAAIRAVRYPPCFPPVIDDWTANCPSYDSSLRLLLTKMSLFPHEAAPQVFETLLLSALKPMGLHRAVRLLRSTPATVSTTVRVNIASDNLTRGCGSNLFKTILDLRLSMPSHERSDLCKRIVGDNSNLDKGQSLCLSLSVGTSQTLRDTSLAEIIERPLPERVQATLPERK</sequence>
<keyword evidence="2" id="KW-1185">Reference proteome</keyword>
<dbReference type="OrthoDB" id="10426336at2759"/>
<accession>A0A9W9WMT1</accession>
<reference evidence="1" key="2">
    <citation type="journal article" date="2023" name="IMA Fungus">
        <title>Comparative genomic study of the Penicillium genus elucidates a diverse pangenome and 15 lateral gene transfer events.</title>
        <authorList>
            <person name="Petersen C."/>
            <person name="Sorensen T."/>
            <person name="Nielsen M.R."/>
            <person name="Sondergaard T.E."/>
            <person name="Sorensen J.L."/>
            <person name="Fitzpatrick D.A."/>
            <person name="Frisvad J.C."/>
            <person name="Nielsen K.L."/>
        </authorList>
    </citation>
    <scope>NUCLEOTIDE SEQUENCE</scope>
    <source>
        <strain evidence="1">IBT 17660</strain>
    </source>
</reference>
<evidence type="ECO:0000313" key="2">
    <source>
        <dbReference type="Proteomes" id="UP001147760"/>
    </source>
</evidence>
<evidence type="ECO:0000313" key="1">
    <source>
        <dbReference type="EMBL" id="KAJ5470380.1"/>
    </source>
</evidence>
<proteinExistence type="predicted"/>
<organism evidence="1 2">
    <name type="scientific">Penicillium desertorum</name>
    <dbReference type="NCBI Taxonomy" id="1303715"/>
    <lineage>
        <taxon>Eukaryota</taxon>
        <taxon>Fungi</taxon>
        <taxon>Dikarya</taxon>
        <taxon>Ascomycota</taxon>
        <taxon>Pezizomycotina</taxon>
        <taxon>Eurotiomycetes</taxon>
        <taxon>Eurotiomycetidae</taxon>
        <taxon>Eurotiales</taxon>
        <taxon>Aspergillaceae</taxon>
        <taxon>Penicillium</taxon>
    </lineage>
</organism>
<dbReference type="Proteomes" id="UP001147760">
    <property type="component" value="Unassembled WGS sequence"/>
</dbReference>
<comment type="caution">
    <text evidence="1">The sequence shown here is derived from an EMBL/GenBank/DDBJ whole genome shotgun (WGS) entry which is preliminary data.</text>
</comment>
<reference evidence="1" key="1">
    <citation type="submission" date="2022-12" db="EMBL/GenBank/DDBJ databases">
        <authorList>
            <person name="Petersen C."/>
        </authorList>
    </citation>
    <scope>NUCLEOTIDE SEQUENCE</scope>
    <source>
        <strain evidence="1">IBT 17660</strain>
    </source>
</reference>
<dbReference type="AlphaFoldDB" id="A0A9W9WMT1"/>